<evidence type="ECO:0000256" key="4">
    <source>
        <dbReference type="ARBA" id="ARBA00023136"/>
    </source>
</evidence>
<evidence type="ECO:0000313" key="6">
    <source>
        <dbReference type="EMBL" id="AEW04297.1"/>
    </source>
</evidence>
<keyword evidence="7" id="KW-1185">Reference proteome</keyword>
<dbReference type="STRING" id="679936.Sulac_0794"/>
<dbReference type="KEGG" id="sap:Sulac_0794"/>
<dbReference type="PATRIC" id="fig|679936.5.peg.844"/>
<evidence type="ECO:0008006" key="8">
    <source>
        <dbReference type="Google" id="ProtNLM"/>
    </source>
</evidence>
<dbReference type="HOGENOM" id="CLU_038957_2_1_9"/>
<dbReference type="GO" id="GO:0030026">
    <property type="term" value="P:intracellular manganese ion homeostasis"/>
    <property type="evidence" value="ECO:0007669"/>
    <property type="project" value="InterPro"/>
</dbReference>
<dbReference type="GO" id="GO:0012505">
    <property type="term" value="C:endomembrane system"/>
    <property type="evidence" value="ECO:0007669"/>
    <property type="project" value="UniProtKB-SubCell"/>
</dbReference>
<proteinExistence type="predicted"/>
<dbReference type="PANTHER" id="PTHR31851">
    <property type="entry name" value="FE(2+)/MN(2+) TRANSPORTER PCL1"/>
    <property type="match status" value="1"/>
</dbReference>
<evidence type="ECO:0000256" key="1">
    <source>
        <dbReference type="ARBA" id="ARBA00004127"/>
    </source>
</evidence>
<gene>
    <name evidence="6" type="ordered locus">Sulac_0794</name>
</gene>
<feature type="transmembrane region" description="Helical" evidence="5">
    <location>
        <begin position="28"/>
        <end position="48"/>
    </location>
</feature>
<feature type="transmembrane region" description="Helical" evidence="5">
    <location>
        <begin position="218"/>
        <end position="242"/>
    </location>
</feature>
<dbReference type="GO" id="GO:0005384">
    <property type="term" value="F:manganese ion transmembrane transporter activity"/>
    <property type="evidence" value="ECO:0007669"/>
    <property type="project" value="InterPro"/>
</dbReference>
<organism evidence="6 7">
    <name type="scientific">Sulfobacillus acidophilus (strain ATCC 700253 / DSM 10332 / NAL)</name>
    <dbReference type="NCBI Taxonomy" id="679936"/>
    <lineage>
        <taxon>Bacteria</taxon>
        <taxon>Bacillati</taxon>
        <taxon>Bacillota</taxon>
        <taxon>Clostridia</taxon>
        <taxon>Eubacteriales</taxon>
        <taxon>Clostridiales Family XVII. Incertae Sedis</taxon>
        <taxon>Sulfobacillus</taxon>
    </lineage>
</organism>
<dbReference type="Pfam" id="PF01988">
    <property type="entry name" value="VIT1"/>
    <property type="match status" value="1"/>
</dbReference>
<evidence type="ECO:0000256" key="2">
    <source>
        <dbReference type="ARBA" id="ARBA00022692"/>
    </source>
</evidence>
<reference evidence="6 7" key="2">
    <citation type="journal article" date="2012" name="Stand. Genomic Sci.">
        <title>Complete genome sequence of the moderately thermophilic mineral-sulfide-oxidizing firmicute Sulfobacillus acidophilus type strain (NAL(T)).</title>
        <authorList>
            <person name="Anderson I."/>
            <person name="Chertkov O."/>
            <person name="Chen A."/>
            <person name="Saunders E."/>
            <person name="Lapidus A."/>
            <person name="Nolan M."/>
            <person name="Lucas S."/>
            <person name="Hammon N."/>
            <person name="Deshpande S."/>
            <person name="Cheng J.F."/>
            <person name="Han C."/>
            <person name="Tapia R."/>
            <person name="Goodwin L.A."/>
            <person name="Pitluck S."/>
            <person name="Liolios K."/>
            <person name="Pagani I."/>
            <person name="Ivanova N."/>
            <person name="Mikhailova N."/>
            <person name="Pati A."/>
            <person name="Palaniappan K."/>
            <person name="Land M."/>
            <person name="Pan C."/>
            <person name="Rohde M."/>
            <person name="Pukall R."/>
            <person name="Goker M."/>
            <person name="Detter J.C."/>
            <person name="Woyke T."/>
            <person name="Bristow J."/>
            <person name="Eisen J.A."/>
            <person name="Markowitz V."/>
            <person name="Hugenholtz P."/>
            <person name="Kyrpides N.C."/>
            <person name="Klenk H.P."/>
            <person name="Mavromatis K."/>
        </authorList>
    </citation>
    <scope>NUCLEOTIDE SEQUENCE [LARGE SCALE GENOMIC DNA]</scope>
    <source>
        <strain evidence="7">ATCC 700253 / DSM 10332 / NAL</strain>
    </source>
</reference>
<evidence type="ECO:0000256" key="5">
    <source>
        <dbReference type="SAM" id="Phobius"/>
    </source>
</evidence>
<dbReference type="AlphaFoldDB" id="G8U164"/>
<feature type="transmembrane region" description="Helical" evidence="5">
    <location>
        <begin position="159"/>
        <end position="179"/>
    </location>
</feature>
<comment type="subcellular location">
    <subcellularLocation>
        <location evidence="1">Endomembrane system</location>
        <topology evidence="1">Multi-pass membrane protein</topology>
    </subcellularLocation>
</comment>
<evidence type="ECO:0000313" key="7">
    <source>
        <dbReference type="Proteomes" id="UP000005439"/>
    </source>
</evidence>
<keyword evidence="3 5" id="KW-1133">Transmembrane helix</keyword>
<keyword evidence="2 5" id="KW-0812">Transmembrane</keyword>
<dbReference type="Proteomes" id="UP000005439">
    <property type="component" value="Chromosome"/>
</dbReference>
<sequence length="245" mass="26400">MAKDFSLVPTAFTEERSSDGRATTIRQMVFGMNDGLVATVGLVTGLIFSGSSRTVILAATLAAIIAAVSSMALGSFLATKTEVEYLKAQIQQESRELEEDPEQELDEMRQIYRRYGFLDAETEILLARLKADKTLWLQLMLRDELGILPESFENPWSNAGWMALAVALGSLPPLLPIMLGSQPKEALIWVIGLSALTAFGLGGVTATVTANRWWRAGISFLLVATIAALIGMGAGTLIAPLLSSH</sequence>
<reference evidence="7" key="1">
    <citation type="submission" date="2011-12" db="EMBL/GenBank/DDBJ databases">
        <title>The complete genome of chromosome of Sulfobacillus acidophilus DSM 10332.</title>
        <authorList>
            <person name="Lucas S."/>
            <person name="Han J."/>
            <person name="Lapidus A."/>
            <person name="Bruce D."/>
            <person name="Goodwin L."/>
            <person name="Pitluck S."/>
            <person name="Peters L."/>
            <person name="Kyrpides N."/>
            <person name="Mavromatis K."/>
            <person name="Ivanova N."/>
            <person name="Mikhailova N."/>
            <person name="Chertkov O."/>
            <person name="Saunders E."/>
            <person name="Detter J.C."/>
            <person name="Tapia R."/>
            <person name="Han C."/>
            <person name="Land M."/>
            <person name="Hauser L."/>
            <person name="Markowitz V."/>
            <person name="Cheng J.-F."/>
            <person name="Hugenholtz P."/>
            <person name="Woyke T."/>
            <person name="Wu D."/>
            <person name="Pukall R."/>
            <person name="Gehrich-Schroeter G."/>
            <person name="Schneider S."/>
            <person name="Klenk H.-P."/>
            <person name="Eisen J.A."/>
        </authorList>
    </citation>
    <scope>NUCLEOTIDE SEQUENCE [LARGE SCALE GENOMIC DNA]</scope>
    <source>
        <strain evidence="7">ATCC 700253 / DSM 10332 / NAL</strain>
    </source>
</reference>
<feature type="transmembrane region" description="Helical" evidence="5">
    <location>
        <begin position="55"/>
        <end position="78"/>
    </location>
</feature>
<dbReference type="EMBL" id="CP003179">
    <property type="protein sequence ID" value="AEW04297.1"/>
    <property type="molecule type" value="Genomic_DNA"/>
</dbReference>
<feature type="transmembrane region" description="Helical" evidence="5">
    <location>
        <begin position="186"/>
        <end position="206"/>
    </location>
</feature>
<protein>
    <recommendedName>
        <fullName evidence="8">VIT family protein</fullName>
    </recommendedName>
</protein>
<name>G8U164_SULAD</name>
<evidence type="ECO:0000256" key="3">
    <source>
        <dbReference type="ARBA" id="ARBA00022989"/>
    </source>
</evidence>
<keyword evidence="4 5" id="KW-0472">Membrane</keyword>
<dbReference type="InterPro" id="IPR008217">
    <property type="entry name" value="Ccc1_fam"/>
</dbReference>
<accession>G8U164</accession>